<dbReference type="RefSeq" id="WP_179445477.1">
    <property type="nucleotide sequence ID" value="NZ_JACBZS010000001.1"/>
</dbReference>
<dbReference type="AlphaFoldDB" id="A0A7Z0DAB3"/>
<dbReference type="Proteomes" id="UP000527616">
    <property type="component" value="Unassembled WGS sequence"/>
</dbReference>
<evidence type="ECO:0000313" key="3">
    <source>
        <dbReference type="Proteomes" id="UP000527616"/>
    </source>
</evidence>
<feature type="signal peptide" evidence="1">
    <location>
        <begin position="1"/>
        <end position="30"/>
    </location>
</feature>
<evidence type="ECO:0000256" key="1">
    <source>
        <dbReference type="SAM" id="SignalP"/>
    </source>
</evidence>
<comment type="caution">
    <text evidence="2">The sequence shown here is derived from an EMBL/GenBank/DDBJ whole genome shotgun (WGS) entry which is preliminary data.</text>
</comment>
<evidence type="ECO:0000313" key="2">
    <source>
        <dbReference type="EMBL" id="NYI71682.1"/>
    </source>
</evidence>
<name>A0A7Z0DAB3_9ACTN</name>
<sequence length="75" mass="8202">MTITRTVAATAAAVALGVGGAILTAPSAEATVLGPYSYEECRERRAAYLRNPYILDANCYLEPPRAGYFLYLTWR</sequence>
<dbReference type="EMBL" id="JACBZS010000001">
    <property type="protein sequence ID" value="NYI71682.1"/>
    <property type="molecule type" value="Genomic_DNA"/>
</dbReference>
<proteinExistence type="predicted"/>
<feature type="chain" id="PRO_5030746376" evidence="1">
    <location>
        <begin position="31"/>
        <end position="75"/>
    </location>
</feature>
<reference evidence="2 3" key="1">
    <citation type="submission" date="2020-07" db="EMBL/GenBank/DDBJ databases">
        <title>Sequencing the genomes of 1000 actinobacteria strains.</title>
        <authorList>
            <person name="Klenk H.-P."/>
        </authorList>
    </citation>
    <scope>NUCLEOTIDE SEQUENCE [LARGE SCALE GENOMIC DNA]</scope>
    <source>
        <strain evidence="2 3">DSM 103164</strain>
    </source>
</reference>
<accession>A0A7Z0DAB3</accession>
<protein>
    <submittedName>
        <fullName evidence="2">Uncharacterized protein</fullName>
    </submittedName>
</protein>
<keyword evidence="1" id="KW-0732">Signal</keyword>
<gene>
    <name evidence="2" type="ORF">GGQ54_002242</name>
</gene>
<organism evidence="2 3">
    <name type="scientific">Naumannella cuiyingiana</name>
    <dbReference type="NCBI Taxonomy" id="1347891"/>
    <lineage>
        <taxon>Bacteria</taxon>
        <taxon>Bacillati</taxon>
        <taxon>Actinomycetota</taxon>
        <taxon>Actinomycetes</taxon>
        <taxon>Propionibacteriales</taxon>
        <taxon>Propionibacteriaceae</taxon>
        <taxon>Naumannella</taxon>
    </lineage>
</organism>
<keyword evidence="3" id="KW-1185">Reference proteome</keyword>